<dbReference type="AlphaFoldDB" id="A0AAD7WMS1"/>
<protein>
    <submittedName>
        <fullName evidence="1">Uncharacterized protein</fullName>
    </submittedName>
</protein>
<evidence type="ECO:0000313" key="2">
    <source>
        <dbReference type="Proteomes" id="UP001221898"/>
    </source>
</evidence>
<dbReference type="InterPro" id="IPR036691">
    <property type="entry name" value="Endo/exonu/phosph_ase_sf"/>
</dbReference>
<dbReference type="Proteomes" id="UP001221898">
    <property type="component" value="Unassembled WGS sequence"/>
</dbReference>
<proteinExistence type="predicted"/>
<accession>A0AAD7WMS1</accession>
<evidence type="ECO:0000313" key="1">
    <source>
        <dbReference type="EMBL" id="KAJ8402627.1"/>
    </source>
</evidence>
<gene>
    <name evidence="1" type="ORF">AAFF_G00367100</name>
</gene>
<comment type="caution">
    <text evidence="1">The sequence shown here is derived from an EMBL/GenBank/DDBJ whole genome shotgun (WGS) entry which is preliminary data.</text>
</comment>
<organism evidence="1 2">
    <name type="scientific">Aldrovandia affinis</name>
    <dbReference type="NCBI Taxonomy" id="143900"/>
    <lineage>
        <taxon>Eukaryota</taxon>
        <taxon>Metazoa</taxon>
        <taxon>Chordata</taxon>
        <taxon>Craniata</taxon>
        <taxon>Vertebrata</taxon>
        <taxon>Euteleostomi</taxon>
        <taxon>Actinopterygii</taxon>
        <taxon>Neopterygii</taxon>
        <taxon>Teleostei</taxon>
        <taxon>Notacanthiformes</taxon>
        <taxon>Halosauridae</taxon>
        <taxon>Aldrovandia</taxon>
    </lineage>
</organism>
<reference evidence="1" key="1">
    <citation type="journal article" date="2023" name="Science">
        <title>Genome structures resolve the early diversification of teleost fishes.</title>
        <authorList>
            <person name="Parey E."/>
            <person name="Louis A."/>
            <person name="Montfort J."/>
            <person name="Bouchez O."/>
            <person name="Roques C."/>
            <person name="Iampietro C."/>
            <person name="Lluch J."/>
            <person name="Castinel A."/>
            <person name="Donnadieu C."/>
            <person name="Desvignes T."/>
            <person name="Floi Bucao C."/>
            <person name="Jouanno E."/>
            <person name="Wen M."/>
            <person name="Mejri S."/>
            <person name="Dirks R."/>
            <person name="Jansen H."/>
            <person name="Henkel C."/>
            <person name="Chen W.J."/>
            <person name="Zahm M."/>
            <person name="Cabau C."/>
            <person name="Klopp C."/>
            <person name="Thompson A.W."/>
            <person name="Robinson-Rechavi M."/>
            <person name="Braasch I."/>
            <person name="Lecointre G."/>
            <person name="Bobe J."/>
            <person name="Postlethwait J.H."/>
            <person name="Berthelot C."/>
            <person name="Roest Crollius H."/>
            <person name="Guiguen Y."/>
        </authorList>
    </citation>
    <scope>NUCLEOTIDE SEQUENCE</scope>
    <source>
        <strain evidence="1">NC1722</strain>
    </source>
</reference>
<dbReference type="SUPFAM" id="SSF56219">
    <property type="entry name" value="DNase I-like"/>
    <property type="match status" value="1"/>
</dbReference>
<dbReference type="Gene3D" id="3.60.10.10">
    <property type="entry name" value="Endonuclease/exonuclease/phosphatase"/>
    <property type="match status" value="1"/>
</dbReference>
<dbReference type="EMBL" id="JAINUG010000063">
    <property type="protein sequence ID" value="KAJ8402627.1"/>
    <property type="molecule type" value="Genomic_DNA"/>
</dbReference>
<keyword evidence="2" id="KW-1185">Reference proteome</keyword>
<name>A0AAD7WMS1_9TELE</name>
<sequence length="96" mass="10493">MDVELGSLSSFLDGWVVDNLMEAMDLGLEVFRDLPGCLSTMRFLILGGDFNVCLDERDGVGESGIDYSARALAEVVKDFPLVDAFRMLHPSDAGFT</sequence>